<dbReference type="PROSITE" id="PS50893">
    <property type="entry name" value="ABC_TRANSPORTER_2"/>
    <property type="match status" value="1"/>
</dbReference>
<keyword evidence="7" id="KW-0029">Amino-acid transport</keyword>
<evidence type="ECO:0000256" key="1">
    <source>
        <dbReference type="ARBA" id="ARBA00004202"/>
    </source>
</evidence>
<dbReference type="PANTHER" id="PTHR43166:SF9">
    <property type="entry name" value="GLUTAMATE_ASPARTATE IMPORT ATP-BINDING PROTEIN GLTL"/>
    <property type="match status" value="1"/>
</dbReference>
<name>A0A1V4SPX4_RUMHU</name>
<accession>A0A1V4SPX4</accession>
<evidence type="ECO:0000256" key="4">
    <source>
        <dbReference type="ARBA" id="ARBA00022475"/>
    </source>
</evidence>
<comment type="caution">
    <text evidence="10">The sequence shown here is derived from an EMBL/GenBank/DDBJ whole genome shotgun (WGS) entry which is preliminary data.</text>
</comment>
<dbReference type="GO" id="GO:0016887">
    <property type="term" value="F:ATP hydrolysis activity"/>
    <property type="evidence" value="ECO:0007669"/>
    <property type="project" value="InterPro"/>
</dbReference>
<dbReference type="InterPro" id="IPR003593">
    <property type="entry name" value="AAA+_ATPase"/>
</dbReference>
<dbReference type="PROSITE" id="PS00211">
    <property type="entry name" value="ABC_TRANSPORTER_1"/>
    <property type="match status" value="1"/>
</dbReference>
<gene>
    <name evidence="10" type="primary">glnQ_1</name>
    <name evidence="10" type="ORF">CLHUN_08900</name>
</gene>
<evidence type="ECO:0000313" key="11">
    <source>
        <dbReference type="Proteomes" id="UP000191554"/>
    </source>
</evidence>
<keyword evidence="6 10" id="KW-0067">ATP-binding</keyword>
<dbReference type="RefSeq" id="WP_080063344.1">
    <property type="nucleotide sequence ID" value="NZ_MZGX01000004.1"/>
</dbReference>
<dbReference type="InterPro" id="IPR017871">
    <property type="entry name" value="ABC_transporter-like_CS"/>
</dbReference>
<sequence length="253" mass="28084">MGRMISVEKVYKSFGTLEVLKDINLEVQQGEVLCIIGPSGSGKSTLLRCLNHLEVITSGKIMIEDDLLAEKLDGKNQFKIAHKKISEICTELGMVFQRFNLFPHMTVLQNIIEAPVSVKKLSKAEAVAYAMELLKMVGLEDKKDEYPARLSGGQQQRVAIARALAMKPKIMLFDEPTSALDPELVGEVLEVMKKLARGGMTMVVVTHEMGFAKEVGSRVIFMDKGEISEEGTPEAIFSNPKNERTRAFLQKVL</sequence>
<dbReference type="Pfam" id="PF00005">
    <property type="entry name" value="ABC_tran"/>
    <property type="match status" value="1"/>
</dbReference>
<keyword evidence="3" id="KW-0813">Transport</keyword>
<dbReference type="GO" id="GO:0015424">
    <property type="term" value="F:ABC-type amino acid transporter activity"/>
    <property type="evidence" value="ECO:0007669"/>
    <property type="project" value="InterPro"/>
</dbReference>
<evidence type="ECO:0000259" key="9">
    <source>
        <dbReference type="PROSITE" id="PS50893"/>
    </source>
</evidence>
<dbReference type="Proteomes" id="UP000191554">
    <property type="component" value="Unassembled WGS sequence"/>
</dbReference>
<keyword evidence="8" id="KW-0472">Membrane</keyword>
<evidence type="ECO:0000256" key="3">
    <source>
        <dbReference type="ARBA" id="ARBA00022448"/>
    </source>
</evidence>
<dbReference type="GO" id="GO:0005886">
    <property type="term" value="C:plasma membrane"/>
    <property type="evidence" value="ECO:0007669"/>
    <property type="project" value="UniProtKB-SubCell"/>
</dbReference>
<protein>
    <submittedName>
        <fullName evidence="10">Glutamine transport ATP-binding protein GlnQ</fullName>
    </submittedName>
</protein>
<keyword evidence="11" id="KW-1185">Reference proteome</keyword>
<keyword evidence="5" id="KW-0547">Nucleotide-binding</keyword>
<evidence type="ECO:0000256" key="5">
    <source>
        <dbReference type="ARBA" id="ARBA00022741"/>
    </source>
</evidence>
<comment type="similarity">
    <text evidence="2">Belongs to the ABC transporter superfamily.</text>
</comment>
<dbReference type="CDD" id="cd03262">
    <property type="entry name" value="ABC_HisP_GlnQ"/>
    <property type="match status" value="1"/>
</dbReference>
<reference evidence="10 11" key="1">
    <citation type="submission" date="2017-03" db="EMBL/GenBank/DDBJ databases">
        <title>Genome sequence of Clostridium hungatei DSM 14427.</title>
        <authorList>
            <person name="Poehlein A."/>
            <person name="Daniel R."/>
        </authorList>
    </citation>
    <scope>NUCLEOTIDE SEQUENCE [LARGE SCALE GENOMIC DNA]</scope>
    <source>
        <strain evidence="10 11">DSM 14427</strain>
    </source>
</reference>
<proteinExistence type="inferred from homology"/>
<dbReference type="InterPro" id="IPR027417">
    <property type="entry name" value="P-loop_NTPase"/>
</dbReference>
<keyword evidence="4" id="KW-1003">Cell membrane</keyword>
<dbReference type="Gene3D" id="3.40.50.300">
    <property type="entry name" value="P-loop containing nucleotide triphosphate hydrolases"/>
    <property type="match status" value="1"/>
</dbReference>
<evidence type="ECO:0000256" key="7">
    <source>
        <dbReference type="ARBA" id="ARBA00022970"/>
    </source>
</evidence>
<dbReference type="InterPro" id="IPR030679">
    <property type="entry name" value="ABC_ATPase_HisP-typ"/>
</dbReference>
<dbReference type="EMBL" id="MZGX01000004">
    <property type="protein sequence ID" value="OPX45515.1"/>
    <property type="molecule type" value="Genomic_DNA"/>
</dbReference>
<comment type="subcellular location">
    <subcellularLocation>
        <location evidence="1">Cell membrane</location>
        <topology evidence="1">Peripheral membrane protein</topology>
    </subcellularLocation>
</comment>
<dbReference type="GO" id="GO:0005524">
    <property type="term" value="F:ATP binding"/>
    <property type="evidence" value="ECO:0007669"/>
    <property type="project" value="UniProtKB-KW"/>
</dbReference>
<evidence type="ECO:0000256" key="2">
    <source>
        <dbReference type="ARBA" id="ARBA00005417"/>
    </source>
</evidence>
<organism evidence="10 11">
    <name type="scientific">Ruminiclostridium hungatei</name>
    <name type="common">Clostridium hungatei</name>
    <dbReference type="NCBI Taxonomy" id="48256"/>
    <lineage>
        <taxon>Bacteria</taxon>
        <taxon>Bacillati</taxon>
        <taxon>Bacillota</taxon>
        <taxon>Clostridia</taxon>
        <taxon>Eubacteriales</taxon>
        <taxon>Oscillospiraceae</taxon>
        <taxon>Ruminiclostridium</taxon>
    </lineage>
</organism>
<dbReference type="InterPro" id="IPR050086">
    <property type="entry name" value="MetN_ABC_transporter-like"/>
</dbReference>
<dbReference type="STRING" id="48256.CLHUN_08900"/>
<evidence type="ECO:0000256" key="8">
    <source>
        <dbReference type="ARBA" id="ARBA00023136"/>
    </source>
</evidence>
<dbReference type="InterPro" id="IPR003439">
    <property type="entry name" value="ABC_transporter-like_ATP-bd"/>
</dbReference>
<evidence type="ECO:0000313" key="10">
    <source>
        <dbReference type="EMBL" id="OPX45515.1"/>
    </source>
</evidence>
<dbReference type="PANTHER" id="PTHR43166">
    <property type="entry name" value="AMINO ACID IMPORT ATP-BINDING PROTEIN"/>
    <property type="match status" value="1"/>
</dbReference>
<evidence type="ECO:0000256" key="6">
    <source>
        <dbReference type="ARBA" id="ARBA00022840"/>
    </source>
</evidence>
<dbReference type="SUPFAM" id="SSF52540">
    <property type="entry name" value="P-loop containing nucleoside triphosphate hydrolases"/>
    <property type="match status" value="1"/>
</dbReference>
<dbReference type="PIRSF" id="PIRSF039085">
    <property type="entry name" value="ABC_ATPase_HisP"/>
    <property type="match status" value="1"/>
</dbReference>
<feature type="domain" description="ABC transporter" evidence="9">
    <location>
        <begin position="5"/>
        <end position="249"/>
    </location>
</feature>
<dbReference type="SMART" id="SM00382">
    <property type="entry name" value="AAA"/>
    <property type="match status" value="1"/>
</dbReference>
<dbReference type="OrthoDB" id="9804199at2"/>
<dbReference type="AlphaFoldDB" id="A0A1V4SPX4"/>
<dbReference type="FunFam" id="3.40.50.300:FF:000020">
    <property type="entry name" value="Amino acid ABC transporter ATP-binding component"/>
    <property type="match status" value="1"/>
</dbReference>